<dbReference type="Proteomes" id="UP001277761">
    <property type="component" value="Unassembled WGS sequence"/>
</dbReference>
<dbReference type="PROSITE" id="PS51318">
    <property type="entry name" value="TAT"/>
    <property type="match status" value="1"/>
</dbReference>
<evidence type="ECO:0008006" key="4">
    <source>
        <dbReference type="Google" id="ProtNLM"/>
    </source>
</evidence>
<feature type="signal peptide" evidence="1">
    <location>
        <begin position="1"/>
        <end position="33"/>
    </location>
</feature>
<name>A0ABU4VJU2_9ACTN</name>
<organism evidence="2 3">
    <name type="scientific">Patulibacter brassicae</name>
    <dbReference type="NCBI Taxonomy" id="1705717"/>
    <lineage>
        <taxon>Bacteria</taxon>
        <taxon>Bacillati</taxon>
        <taxon>Actinomycetota</taxon>
        <taxon>Thermoleophilia</taxon>
        <taxon>Solirubrobacterales</taxon>
        <taxon>Patulibacteraceae</taxon>
        <taxon>Patulibacter</taxon>
    </lineage>
</organism>
<reference evidence="2 3" key="1">
    <citation type="submission" date="2023-11" db="EMBL/GenBank/DDBJ databases">
        <authorList>
            <person name="Xu M."/>
            <person name="Jiang T."/>
        </authorList>
    </citation>
    <scope>NUCLEOTIDE SEQUENCE [LARGE SCALE GENOMIC DNA]</scope>
    <source>
        <strain evidence="2 3">SD</strain>
    </source>
</reference>
<evidence type="ECO:0000313" key="2">
    <source>
        <dbReference type="EMBL" id="MDX8152106.1"/>
    </source>
</evidence>
<dbReference type="RefSeq" id="WP_319954261.1">
    <property type="nucleotide sequence ID" value="NZ_JAXAVX010000004.1"/>
</dbReference>
<feature type="chain" id="PRO_5047337523" description="DUF4333 domain-containing protein" evidence="1">
    <location>
        <begin position="34"/>
        <end position="124"/>
    </location>
</feature>
<sequence length="124" mass="13003">MSLSVPARRLLTGAALVAGGLGLTAVGATPASAANCTYSAKVGRSFGPSYVTSIQQSGTSCATAKKVVKAFHACRGSKTGRCTKKVRSYRCTEKRGKTYQGQFSAKVTCTRGKARVVHTYSEFV</sequence>
<evidence type="ECO:0000313" key="3">
    <source>
        <dbReference type="Proteomes" id="UP001277761"/>
    </source>
</evidence>
<dbReference type="EMBL" id="JAXAVX010000004">
    <property type="protein sequence ID" value="MDX8152106.1"/>
    <property type="molecule type" value="Genomic_DNA"/>
</dbReference>
<evidence type="ECO:0000256" key="1">
    <source>
        <dbReference type="SAM" id="SignalP"/>
    </source>
</evidence>
<proteinExistence type="predicted"/>
<keyword evidence="3" id="KW-1185">Reference proteome</keyword>
<comment type="caution">
    <text evidence="2">The sequence shown here is derived from an EMBL/GenBank/DDBJ whole genome shotgun (WGS) entry which is preliminary data.</text>
</comment>
<protein>
    <recommendedName>
        <fullName evidence="4">DUF4333 domain-containing protein</fullName>
    </recommendedName>
</protein>
<gene>
    <name evidence="2" type="ORF">SK069_10915</name>
</gene>
<keyword evidence="1" id="KW-0732">Signal</keyword>
<accession>A0ABU4VJU2</accession>
<dbReference type="InterPro" id="IPR006311">
    <property type="entry name" value="TAT_signal"/>
</dbReference>